<dbReference type="Gene3D" id="3.30.70.1230">
    <property type="entry name" value="Nucleotide cyclase"/>
    <property type="match status" value="1"/>
</dbReference>
<dbReference type="PROSITE" id="PS50125">
    <property type="entry name" value="GUANYLATE_CYCLASE_2"/>
    <property type="match status" value="1"/>
</dbReference>
<gene>
    <name evidence="2" type="ORF">S01H4_41699</name>
</gene>
<evidence type="ECO:0000259" key="1">
    <source>
        <dbReference type="PROSITE" id="PS50125"/>
    </source>
</evidence>
<protein>
    <recommendedName>
        <fullName evidence="1">Guanylate cyclase domain-containing protein</fullName>
    </recommendedName>
</protein>
<proteinExistence type="predicted"/>
<dbReference type="AlphaFoldDB" id="X1DXS3"/>
<dbReference type="CDD" id="cd07302">
    <property type="entry name" value="CHD"/>
    <property type="match status" value="1"/>
</dbReference>
<reference evidence="2" key="1">
    <citation type="journal article" date="2014" name="Front. Microbiol.">
        <title>High frequency of phylogenetically diverse reductive dehalogenase-homologous genes in deep subseafloor sedimentary metagenomes.</title>
        <authorList>
            <person name="Kawai M."/>
            <person name="Futagami T."/>
            <person name="Toyoda A."/>
            <person name="Takaki Y."/>
            <person name="Nishi S."/>
            <person name="Hori S."/>
            <person name="Arai W."/>
            <person name="Tsubouchi T."/>
            <person name="Morono Y."/>
            <person name="Uchiyama I."/>
            <person name="Ito T."/>
            <person name="Fujiyama A."/>
            <person name="Inagaki F."/>
            <person name="Takami H."/>
        </authorList>
    </citation>
    <scope>NUCLEOTIDE SEQUENCE</scope>
    <source>
        <strain evidence="2">Expedition CK06-06</strain>
    </source>
</reference>
<feature type="domain" description="Guanylate cyclase" evidence="1">
    <location>
        <begin position="43"/>
        <end position="150"/>
    </location>
</feature>
<accession>X1DXS3</accession>
<dbReference type="GO" id="GO:0009190">
    <property type="term" value="P:cyclic nucleotide biosynthetic process"/>
    <property type="evidence" value="ECO:0007669"/>
    <property type="project" value="InterPro"/>
</dbReference>
<evidence type="ECO:0000313" key="2">
    <source>
        <dbReference type="EMBL" id="GAH01193.1"/>
    </source>
</evidence>
<name>X1DXS3_9ZZZZ</name>
<dbReference type="InterPro" id="IPR001054">
    <property type="entry name" value="A/G_cyclase"/>
</dbReference>
<dbReference type="GO" id="GO:0035556">
    <property type="term" value="P:intracellular signal transduction"/>
    <property type="evidence" value="ECO:0007669"/>
    <property type="project" value="InterPro"/>
</dbReference>
<dbReference type="InterPro" id="IPR050697">
    <property type="entry name" value="Adenylyl/Guanylyl_Cyclase_3/4"/>
</dbReference>
<dbReference type="InterPro" id="IPR029787">
    <property type="entry name" value="Nucleotide_cyclase"/>
</dbReference>
<dbReference type="SUPFAM" id="SSF55073">
    <property type="entry name" value="Nucleotide cyclase"/>
    <property type="match status" value="1"/>
</dbReference>
<sequence length="175" mass="18850">MVKLPGIDHLPWVGENPLRIIDEIEQFLTGTRSEPMADRVLATLLFTDIVDSTITAGTVGDERWQNLLHAHDNAVRDELARFHGKEIKRTGDGFLATFDAPARAIRCALSISDTVQSLGLDVRAGLHTGEIQLVNGDVEGISVHIASRVADLAGAHEVIVSRTVKDLVAGSGITL</sequence>
<dbReference type="SMART" id="SM00044">
    <property type="entry name" value="CYCc"/>
    <property type="match status" value="1"/>
</dbReference>
<dbReference type="PANTHER" id="PTHR43081:SF1">
    <property type="entry name" value="ADENYLATE CYCLASE, TERMINAL-DIFFERENTIATION SPECIFIC"/>
    <property type="match status" value="1"/>
</dbReference>
<dbReference type="PANTHER" id="PTHR43081">
    <property type="entry name" value="ADENYLATE CYCLASE, TERMINAL-DIFFERENTIATION SPECIFIC-RELATED"/>
    <property type="match status" value="1"/>
</dbReference>
<comment type="caution">
    <text evidence="2">The sequence shown here is derived from an EMBL/GenBank/DDBJ whole genome shotgun (WGS) entry which is preliminary data.</text>
</comment>
<organism evidence="2">
    <name type="scientific">marine sediment metagenome</name>
    <dbReference type="NCBI Taxonomy" id="412755"/>
    <lineage>
        <taxon>unclassified sequences</taxon>
        <taxon>metagenomes</taxon>
        <taxon>ecological metagenomes</taxon>
    </lineage>
</organism>
<dbReference type="Pfam" id="PF00211">
    <property type="entry name" value="Guanylate_cyc"/>
    <property type="match status" value="1"/>
</dbReference>
<dbReference type="EMBL" id="BART01022825">
    <property type="protein sequence ID" value="GAH01193.1"/>
    <property type="molecule type" value="Genomic_DNA"/>
</dbReference>